<dbReference type="CDD" id="cd00567">
    <property type="entry name" value="ACAD"/>
    <property type="match status" value="1"/>
</dbReference>
<dbReference type="InterPro" id="IPR013786">
    <property type="entry name" value="AcylCoA_DH/ox_N"/>
</dbReference>
<gene>
    <name evidence="16" type="ORF">AAD027_04220</name>
</gene>
<evidence type="ECO:0000259" key="15">
    <source>
        <dbReference type="Pfam" id="PF09317"/>
    </source>
</evidence>
<dbReference type="Proteomes" id="UP001459204">
    <property type="component" value="Unassembled WGS sequence"/>
</dbReference>
<keyword evidence="7" id="KW-0285">Flavoprotein</keyword>
<dbReference type="SUPFAM" id="SSF47203">
    <property type="entry name" value="Acyl-CoA dehydrogenase C-terminal domain-like"/>
    <property type="match status" value="1"/>
</dbReference>
<dbReference type="InterPro" id="IPR015396">
    <property type="entry name" value="FadE_C"/>
</dbReference>
<dbReference type="NCBIfam" id="NF007000">
    <property type="entry name" value="PRK09463.1"/>
    <property type="match status" value="1"/>
</dbReference>
<accession>A0ABU9IXB5</accession>
<evidence type="ECO:0000256" key="4">
    <source>
        <dbReference type="ARBA" id="ARBA00012033"/>
    </source>
</evidence>
<feature type="domain" description="Acyl-CoA dehydrogenase C-terminal bacterial-type" evidence="15">
    <location>
        <begin position="518"/>
        <end position="801"/>
    </location>
</feature>
<evidence type="ECO:0000256" key="1">
    <source>
        <dbReference type="ARBA" id="ARBA00001974"/>
    </source>
</evidence>
<reference evidence="16 17" key="1">
    <citation type="submission" date="2024-04" db="EMBL/GenBank/DDBJ databases">
        <title>Draft genome sequence of Pseudoxanthomonas putridarboris WD12.</title>
        <authorList>
            <person name="Oh J."/>
        </authorList>
    </citation>
    <scope>NUCLEOTIDE SEQUENCE [LARGE SCALE GENOMIC DNA]</scope>
    <source>
        <strain evidence="16 17">WD12</strain>
    </source>
</reference>
<evidence type="ECO:0000256" key="11">
    <source>
        <dbReference type="ARBA" id="ARBA00049247"/>
    </source>
</evidence>
<evidence type="ECO:0000256" key="5">
    <source>
        <dbReference type="ARBA" id="ARBA00012040"/>
    </source>
</evidence>
<dbReference type="InterPro" id="IPR036250">
    <property type="entry name" value="AcylCo_DH-like_C"/>
</dbReference>
<dbReference type="EC" id="1.3.8.8" evidence="5"/>
<evidence type="ECO:0000313" key="17">
    <source>
        <dbReference type="Proteomes" id="UP001459204"/>
    </source>
</evidence>
<name>A0ABU9IXB5_9GAMM</name>
<evidence type="ECO:0000259" key="14">
    <source>
        <dbReference type="Pfam" id="PF02771"/>
    </source>
</evidence>
<comment type="similarity">
    <text evidence="3">Belongs to the acyl-CoA dehydrogenase family.</text>
</comment>
<keyword evidence="12" id="KW-0472">Membrane</keyword>
<evidence type="ECO:0000256" key="10">
    <source>
        <dbReference type="ARBA" id="ARBA00047882"/>
    </source>
</evidence>
<evidence type="ECO:0000256" key="9">
    <source>
        <dbReference type="ARBA" id="ARBA00023002"/>
    </source>
</evidence>
<feature type="domain" description="Acyl-CoA dehydrogenase/oxidase N-terminal" evidence="14">
    <location>
        <begin position="138"/>
        <end position="236"/>
    </location>
</feature>
<dbReference type="EC" id="1.3.8.7" evidence="4"/>
<protein>
    <recommendedName>
        <fullName evidence="6">Acyl-coenzyme A dehydrogenase</fullName>
        <ecNumber evidence="4">1.3.8.7</ecNumber>
        <ecNumber evidence="5">1.3.8.8</ecNumber>
    </recommendedName>
</protein>
<keyword evidence="9" id="KW-0560">Oxidoreductase</keyword>
<comment type="catalytic activity">
    <reaction evidence="11">
        <text>a long-chain 2,3-saturated fatty acyl-CoA + oxidized [electron-transfer flavoprotein] + H(+) = a long-chain (2E)-enoyl-CoA + reduced [electron-transfer flavoprotein]</text>
        <dbReference type="Rhea" id="RHEA:17721"/>
        <dbReference type="Rhea" id="RHEA-COMP:10685"/>
        <dbReference type="Rhea" id="RHEA-COMP:10686"/>
        <dbReference type="ChEBI" id="CHEBI:15378"/>
        <dbReference type="ChEBI" id="CHEBI:57692"/>
        <dbReference type="ChEBI" id="CHEBI:58307"/>
        <dbReference type="ChEBI" id="CHEBI:83721"/>
        <dbReference type="ChEBI" id="CHEBI:83727"/>
        <dbReference type="EC" id="1.3.8.8"/>
    </reaction>
</comment>
<keyword evidence="12" id="KW-1133">Transmembrane helix</keyword>
<comment type="catalytic activity">
    <reaction evidence="10">
        <text>a medium-chain 2,3-saturated fatty acyl-CoA + oxidized [electron-transfer flavoprotein] + H(+) = a medium-chain (2E)-enoyl-CoA + reduced [electron-transfer flavoprotein]</text>
        <dbReference type="Rhea" id="RHEA:14477"/>
        <dbReference type="Rhea" id="RHEA-COMP:10685"/>
        <dbReference type="Rhea" id="RHEA-COMP:10686"/>
        <dbReference type="ChEBI" id="CHEBI:15378"/>
        <dbReference type="ChEBI" id="CHEBI:57692"/>
        <dbReference type="ChEBI" id="CHEBI:58307"/>
        <dbReference type="ChEBI" id="CHEBI:83723"/>
        <dbReference type="ChEBI" id="CHEBI:83726"/>
        <dbReference type="EC" id="1.3.8.7"/>
    </reaction>
</comment>
<dbReference type="RefSeq" id="WP_341724781.1">
    <property type="nucleotide sequence ID" value="NZ_JBBWWT010000002.1"/>
</dbReference>
<dbReference type="SUPFAM" id="SSF56645">
    <property type="entry name" value="Acyl-CoA dehydrogenase NM domain-like"/>
    <property type="match status" value="1"/>
</dbReference>
<keyword evidence="17" id="KW-1185">Reference proteome</keyword>
<keyword evidence="8" id="KW-0274">FAD</keyword>
<evidence type="ECO:0000256" key="6">
    <source>
        <dbReference type="ARBA" id="ARBA00020144"/>
    </source>
</evidence>
<sequence length="825" mass="89642">MSIAIPFLAFLLAGAFAAYHRLRLAYWAAITASLLVACWLLGANPVATAIAAVIVAVIAVPLLIPAIRKPLITSPMLKFFRKVLPPLSQTERIALETGSVGFEGELFTGDPDWNKLLDYPKPQLTTEEQAFLDGPVEELCRMVNDWEITHVHADLPPDLWEFIKKNKFFGMIIPKQYGGLGFSALAHHKVIQKLASVSSVVSSTVGVPNSLGPGELLNHYGTQEQKDYYLPRLAIGQEVPCFGLTGPFAGSDATSIPDYGIVCKGEWNGANVLGVKLTFDKRYITLAPVASLIGLAFRMYDPDGLIGDTKDIGISLALLPRETPGVEIGRRHFPLNSPFQNGPIHGREVFIPLSQLIGGVEMAGKGWNMLNECLAVGRSITLPSTASGGAKAGAVVTGAYARIRKQFGLSVGRFEGVEEALARIGGKAYAISALSQATAAAVDRGDVPSVPSAIAKYHCTSMSREVISDVMDVVGGKGIILGPRNFAGRSWQAAPIAITVEGANIMTRSLLIFGQGAILCHPWVMKEMKAAQNPDFDAGVEEFDRNLFGHIGFAISNAVRSFWFGLTGAKIGSAPGDDYTRRYFRKLDRYSANLALMADVSMLTLGGKLKFKESLSGRLGDVLSHIYMTSAMLKRYHDEGAPQSDQPLLAWAFHDSVHKIELALSAALRNFPIRPVGWLMWALIFPWGRRAEAPGDRLGHRVAALLMAPNEARDRLAQGVFLTPCANNPGGRIASYLATAIAAEPVERKFLKALKTKGIEALDYAAQLDEGVREGWITVEERKLLEELRAITLEAITVDDFDVHELRAASYYDLPQNKRQPREAA</sequence>
<evidence type="ECO:0000256" key="2">
    <source>
        <dbReference type="ARBA" id="ARBA00005005"/>
    </source>
</evidence>
<feature type="transmembrane region" description="Helical" evidence="12">
    <location>
        <begin position="50"/>
        <end position="67"/>
    </location>
</feature>
<evidence type="ECO:0000256" key="7">
    <source>
        <dbReference type="ARBA" id="ARBA00022630"/>
    </source>
</evidence>
<evidence type="ECO:0000256" key="3">
    <source>
        <dbReference type="ARBA" id="ARBA00009347"/>
    </source>
</evidence>
<dbReference type="InterPro" id="IPR009100">
    <property type="entry name" value="AcylCoA_DH/oxidase_NM_dom_sf"/>
</dbReference>
<dbReference type="InterPro" id="IPR046373">
    <property type="entry name" value="Acyl-CoA_Oxase/DH_mid-dom_sf"/>
</dbReference>
<comment type="cofactor">
    <cofactor evidence="1">
        <name>FAD</name>
        <dbReference type="ChEBI" id="CHEBI:57692"/>
    </cofactor>
</comment>
<evidence type="ECO:0000256" key="12">
    <source>
        <dbReference type="SAM" id="Phobius"/>
    </source>
</evidence>
<dbReference type="NCBIfam" id="NF009586">
    <property type="entry name" value="PRK13026.1"/>
    <property type="match status" value="1"/>
</dbReference>
<dbReference type="Gene3D" id="1.20.140.10">
    <property type="entry name" value="Butyryl-CoA Dehydrogenase, subunit A, domain 3"/>
    <property type="match status" value="1"/>
</dbReference>
<dbReference type="PANTHER" id="PTHR48083:SF18">
    <property type="entry name" value="ACYL-COENZYME A DEHYDROGENASE"/>
    <property type="match status" value="1"/>
</dbReference>
<dbReference type="Pfam" id="PF00441">
    <property type="entry name" value="Acyl-CoA_dh_1"/>
    <property type="match status" value="1"/>
</dbReference>
<keyword evidence="12" id="KW-0812">Transmembrane</keyword>
<comment type="caution">
    <text evidence="16">The sequence shown here is derived from an EMBL/GenBank/DDBJ whole genome shotgun (WGS) entry which is preliminary data.</text>
</comment>
<dbReference type="Pfam" id="PF02771">
    <property type="entry name" value="Acyl-CoA_dh_N"/>
    <property type="match status" value="1"/>
</dbReference>
<comment type="pathway">
    <text evidence="2">Lipid metabolism; fatty acid beta-oxidation.</text>
</comment>
<feature type="domain" description="Acyl-CoA dehydrogenase/oxidase C-terminal" evidence="13">
    <location>
        <begin position="364"/>
        <end position="509"/>
    </location>
</feature>
<dbReference type="InterPro" id="IPR037069">
    <property type="entry name" value="AcylCoA_DH/ox_N_sf"/>
</dbReference>
<organism evidence="16 17">
    <name type="scientific">Pseudoxanthomonas putridarboris</name>
    <dbReference type="NCBI Taxonomy" id="752605"/>
    <lineage>
        <taxon>Bacteria</taxon>
        <taxon>Pseudomonadati</taxon>
        <taxon>Pseudomonadota</taxon>
        <taxon>Gammaproteobacteria</taxon>
        <taxon>Lysobacterales</taxon>
        <taxon>Lysobacteraceae</taxon>
        <taxon>Pseudoxanthomonas</taxon>
    </lineage>
</organism>
<dbReference type="InterPro" id="IPR050741">
    <property type="entry name" value="Acyl-CoA_dehydrogenase"/>
</dbReference>
<dbReference type="Gene3D" id="2.40.110.10">
    <property type="entry name" value="Butyryl-CoA Dehydrogenase, subunit A, domain 2"/>
    <property type="match status" value="1"/>
</dbReference>
<dbReference type="PANTHER" id="PTHR48083">
    <property type="entry name" value="MEDIUM-CHAIN SPECIFIC ACYL-COA DEHYDROGENASE, MITOCHONDRIAL-RELATED"/>
    <property type="match status" value="1"/>
</dbReference>
<dbReference type="InterPro" id="IPR009075">
    <property type="entry name" value="AcylCo_DH/oxidase_C"/>
</dbReference>
<proteinExistence type="inferred from homology"/>
<feature type="transmembrane region" description="Helical" evidence="12">
    <location>
        <begin position="27"/>
        <end position="43"/>
    </location>
</feature>
<evidence type="ECO:0000259" key="13">
    <source>
        <dbReference type="Pfam" id="PF00441"/>
    </source>
</evidence>
<evidence type="ECO:0000256" key="8">
    <source>
        <dbReference type="ARBA" id="ARBA00022827"/>
    </source>
</evidence>
<evidence type="ECO:0000313" key="16">
    <source>
        <dbReference type="EMBL" id="MEL1263580.1"/>
    </source>
</evidence>
<dbReference type="EMBL" id="JBBWWT010000002">
    <property type="protein sequence ID" value="MEL1263580.1"/>
    <property type="molecule type" value="Genomic_DNA"/>
</dbReference>
<dbReference type="Pfam" id="PF09317">
    <property type="entry name" value="ACDH_C"/>
    <property type="match status" value="1"/>
</dbReference>
<dbReference type="Gene3D" id="1.10.540.10">
    <property type="entry name" value="Acyl-CoA dehydrogenase/oxidase, N-terminal domain"/>
    <property type="match status" value="1"/>
</dbReference>